<name>A0ABT7UVC2_9LACO</name>
<keyword evidence="1" id="KW-1133">Transmembrane helix</keyword>
<sequence>MTLTNWISVAGILVSLGIACWSAYQTKVAAQLASRPYISIYLEAIDTVYFSKYLVIKNFGNSSAIITAIDFIELDKSDEEAQDIQEGLYGLINGSVGPKQKLTMSLKNNYQSPIALKVTYTDSNGKEYKDTFHIKTDMMSKMLWSSVTTSSDTQETTAIKNAAAGIIKTIK</sequence>
<keyword evidence="1" id="KW-0472">Membrane</keyword>
<reference evidence="3" key="1">
    <citation type="submission" date="2023-06" db="EMBL/GenBank/DDBJ databases">
        <title>Identification and characterization of horizontal gene transfer across gut microbiota members of farm animals based on homology search.</title>
        <authorList>
            <person name="Zeman M."/>
            <person name="Kubasova T."/>
            <person name="Jahodarova E."/>
            <person name="Nykrynova M."/>
            <person name="Rychlik I."/>
        </authorList>
    </citation>
    <scope>NUCLEOTIDE SEQUENCE [LARGE SCALE GENOMIC DNA]</scope>
    <source>
        <strain evidence="3">161_Gplus</strain>
    </source>
</reference>
<dbReference type="RefSeq" id="WP_289585564.1">
    <property type="nucleotide sequence ID" value="NZ_JAUDDW010000001.1"/>
</dbReference>
<evidence type="ECO:0000313" key="2">
    <source>
        <dbReference type="EMBL" id="MDM8265624.1"/>
    </source>
</evidence>
<gene>
    <name evidence="2" type="ORF">QUW44_00345</name>
</gene>
<comment type="caution">
    <text evidence="2">The sequence shown here is derived from an EMBL/GenBank/DDBJ whole genome shotgun (WGS) entry which is preliminary data.</text>
</comment>
<keyword evidence="1" id="KW-0812">Transmembrane</keyword>
<organism evidence="2 3">
    <name type="scientific">Limosilactobacillus pontis</name>
    <dbReference type="NCBI Taxonomy" id="35787"/>
    <lineage>
        <taxon>Bacteria</taxon>
        <taxon>Bacillati</taxon>
        <taxon>Bacillota</taxon>
        <taxon>Bacilli</taxon>
        <taxon>Lactobacillales</taxon>
        <taxon>Lactobacillaceae</taxon>
        <taxon>Limosilactobacillus</taxon>
    </lineage>
</organism>
<evidence type="ECO:0008006" key="4">
    <source>
        <dbReference type="Google" id="ProtNLM"/>
    </source>
</evidence>
<reference evidence="2 3" key="2">
    <citation type="submission" date="2023-06" db="EMBL/GenBank/DDBJ databases">
        <authorList>
            <person name="Zeman M."/>
            <person name="Kubasova T."/>
            <person name="Jahodarova E."/>
            <person name="Nykrynova M."/>
            <person name="Rychlik I."/>
        </authorList>
    </citation>
    <scope>NUCLEOTIDE SEQUENCE [LARGE SCALE GENOMIC DNA]</scope>
    <source>
        <strain evidence="2 3">161_Gplus</strain>
    </source>
</reference>
<dbReference type="Proteomes" id="UP001529343">
    <property type="component" value="Unassembled WGS sequence"/>
</dbReference>
<evidence type="ECO:0000313" key="3">
    <source>
        <dbReference type="Proteomes" id="UP001529343"/>
    </source>
</evidence>
<dbReference type="EMBL" id="JAUDDW010000001">
    <property type="protein sequence ID" value="MDM8265624.1"/>
    <property type="molecule type" value="Genomic_DNA"/>
</dbReference>
<feature type="transmembrane region" description="Helical" evidence="1">
    <location>
        <begin position="6"/>
        <end position="24"/>
    </location>
</feature>
<protein>
    <recommendedName>
        <fullName evidence="4">DUF5067 domain-containing protein</fullName>
    </recommendedName>
</protein>
<keyword evidence="3" id="KW-1185">Reference proteome</keyword>
<evidence type="ECO:0000256" key="1">
    <source>
        <dbReference type="SAM" id="Phobius"/>
    </source>
</evidence>
<proteinExistence type="predicted"/>
<accession>A0ABT7UVC2</accession>